<comment type="similarity">
    <text evidence="1">Belongs to the asaB hydroxylase/desaturase family.</text>
</comment>
<dbReference type="PANTHER" id="PTHR34598">
    <property type="entry name" value="BLL6449 PROTEIN"/>
    <property type="match status" value="1"/>
</dbReference>
<evidence type="ECO:0000313" key="2">
    <source>
        <dbReference type="EMBL" id="KAL2842509.1"/>
    </source>
</evidence>
<dbReference type="InterPro" id="IPR044053">
    <property type="entry name" value="AsaB-like"/>
</dbReference>
<proteinExistence type="inferred from homology"/>
<evidence type="ECO:0000313" key="3">
    <source>
        <dbReference type="Proteomes" id="UP001610444"/>
    </source>
</evidence>
<comment type="caution">
    <text evidence="2">The sequence shown here is derived from an EMBL/GenBank/DDBJ whole genome shotgun (WGS) entry which is preliminary data.</text>
</comment>
<reference evidence="2 3" key="1">
    <citation type="submission" date="2024-07" db="EMBL/GenBank/DDBJ databases">
        <title>Section-level genome sequencing and comparative genomics of Aspergillus sections Usti and Cavernicolus.</title>
        <authorList>
            <consortium name="Lawrence Berkeley National Laboratory"/>
            <person name="Nybo J.L."/>
            <person name="Vesth T.C."/>
            <person name="Theobald S."/>
            <person name="Frisvad J.C."/>
            <person name="Larsen T.O."/>
            <person name="Kjaerboelling I."/>
            <person name="Rothschild-Mancinelli K."/>
            <person name="Lyhne E.K."/>
            <person name="Kogle M.E."/>
            <person name="Barry K."/>
            <person name="Clum A."/>
            <person name="Na H."/>
            <person name="Ledsgaard L."/>
            <person name="Lin J."/>
            <person name="Lipzen A."/>
            <person name="Kuo A."/>
            <person name="Riley R."/>
            <person name="Mondo S."/>
            <person name="LaButti K."/>
            <person name="Haridas S."/>
            <person name="Pangalinan J."/>
            <person name="Salamov A.A."/>
            <person name="Simmons B.A."/>
            <person name="Magnuson J.K."/>
            <person name="Chen J."/>
            <person name="Drula E."/>
            <person name="Henrissat B."/>
            <person name="Wiebenga A."/>
            <person name="Lubbers R.J."/>
            <person name="Gomes A.C."/>
            <person name="Macurrencykelacurrency M.R."/>
            <person name="Stajich J."/>
            <person name="Grigoriev I.V."/>
            <person name="Mortensen U.H."/>
            <person name="De vries R.P."/>
            <person name="Baker S.E."/>
            <person name="Andersen M.R."/>
        </authorList>
    </citation>
    <scope>NUCLEOTIDE SEQUENCE [LARGE SCALE GENOMIC DNA]</scope>
    <source>
        <strain evidence="2 3">CBS 756.74</strain>
    </source>
</reference>
<protein>
    <submittedName>
        <fullName evidence="2">Uncharacterized protein</fullName>
    </submittedName>
</protein>
<evidence type="ECO:0000256" key="1">
    <source>
        <dbReference type="ARBA" id="ARBA00023604"/>
    </source>
</evidence>
<gene>
    <name evidence="2" type="ORF">BJX68DRAFT_244810</name>
</gene>
<name>A0ABR4JR47_9EURO</name>
<organism evidence="2 3">
    <name type="scientific">Aspergillus pseudodeflectus</name>
    <dbReference type="NCBI Taxonomy" id="176178"/>
    <lineage>
        <taxon>Eukaryota</taxon>
        <taxon>Fungi</taxon>
        <taxon>Dikarya</taxon>
        <taxon>Ascomycota</taxon>
        <taxon>Pezizomycotina</taxon>
        <taxon>Eurotiomycetes</taxon>
        <taxon>Eurotiomycetidae</taxon>
        <taxon>Eurotiales</taxon>
        <taxon>Aspergillaceae</taxon>
        <taxon>Aspergillus</taxon>
        <taxon>Aspergillus subgen. Nidulantes</taxon>
    </lineage>
</organism>
<dbReference type="RefSeq" id="XP_070895134.1">
    <property type="nucleotide sequence ID" value="XM_071041381.1"/>
</dbReference>
<dbReference type="Proteomes" id="UP001610444">
    <property type="component" value="Unassembled WGS sequence"/>
</dbReference>
<dbReference type="PANTHER" id="PTHR34598:SF3">
    <property type="entry name" value="OXIDOREDUCTASE AN1597"/>
    <property type="match status" value="1"/>
</dbReference>
<accession>A0ABR4JR47</accession>
<dbReference type="GeneID" id="98156545"/>
<keyword evidence="3" id="KW-1185">Reference proteome</keyword>
<dbReference type="EMBL" id="JBFXLR010000051">
    <property type="protein sequence ID" value="KAL2842509.1"/>
    <property type="molecule type" value="Genomic_DNA"/>
</dbReference>
<sequence length="311" mass="36102">MQKGCRKGCGWEMEDNLVIPFLDSEKFSNQHSETPKTRAWKDYWPPRRGSKLHLWLETECPEALSWRFDPAKPFNRPWQAWTRQANQTPGGFSCPTAVLPPNLLEGSHVNGLNNNENAFGKYREEVQREATRVNATAEVCKEIAAFGLRCTTAKDFRYISSKAIYDHEKPFHSRLPFLNGLRRTNVVSQQYSEIQIYDVTGFEDKFTLSVSGFSFLSAPVHGITTWTEETVRNVYLPLTESWLKNYFESKLVHIYTYNFRCEDTQRTSTEPWIKPFMRAHCDVGANSGISRLWLHLPDKAQEIQDNSRYRS</sequence>